<sequence>MAVLTFFFNRRLNKEKAALDESVQKRLNDQKSMRRLVAPVAIFHLLQDRMTLVDLRLDEETRIQYWMAKQLAWTVTDAYSFAKCEPEPLPYKPQEEHPNQGLPSGVVEAAGQSVIISGGTPRLASCGSASSAPASSRGPRSRRSAAANTTGGRAVRRPATGRSWPSRSMSPGTTWNRVTGPPCLDHYDRGMLIVSSDEIPGYRIEAVFGEVYGVTVRATNLGTGMAASFRSLNGGEVPEMTQLMVHSRNEAMSRMAWQAQQRQANAIVAFRFSNGELGQAWAEVCAYGTAVWVVPLTEHAKQQHEAMTRAGGLPHQVQHAGTGPSSPEKVSNQATARP</sequence>
<dbReference type="HAMAP" id="MF_00338">
    <property type="entry name" value="UPF0145"/>
    <property type="match status" value="1"/>
</dbReference>
<organism evidence="4 5">
    <name type="scientific">Actinoplanes digitatis</name>
    <dbReference type="NCBI Taxonomy" id="1868"/>
    <lineage>
        <taxon>Bacteria</taxon>
        <taxon>Bacillati</taxon>
        <taxon>Actinomycetota</taxon>
        <taxon>Actinomycetes</taxon>
        <taxon>Micromonosporales</taxon>
        <taxon>Micromonosporaceae</taxon>
        <taxon>Actinoplanes</taxon>
    </lineage>
</organism>
<feature type="compositionally biased region" description="Low complexity" evidence="3">
    <location>
        <begin position="124"/>
        <end position="138"/>
    </location>
</feature>
<gene>
    <name evidence="4" type="ORF">BJ971_001492</name>
</gene>
<dbReference type="Pfam" id="PF01906">
    <property type="entry name" value="YbjQ_1"/>
    <property type="match status" value="1"/>
</dbReference>
<feature type="compositionally biased region" description="Polar residues" evidence="3">
    <location>
        <begin position="323"/>
        <end position="338"/>
    </location>
</feature>
<comment type="similarity">
    <text evidence="1 2">Belongs to the UPF0145 family.</text>
</comment>
<evidence type="ECO:0000313" key="4">
    <source>
        <dbReference type="EMBL" id="MBB4760936.1"/>
    </source>
</evidence>
<evidence type="ECO:0000256" key="2">
    <source>
        <dbReference type="HAMAP-Rule" id="MF_00338"/>
    </source>
</evidence>
<name>A0A7W7HUB8_9ACTN</name>
<accession>A0A7W7HUB8</accession>
<dbReference type="InterPro" id="IPR035439">
    <property type="entry name" value="UPF0145_dom_sf"/>
</dbReference>
<dbReference type="PANTHER" id="PTHR34068">
    <property type="entry name" value="UPF0145 PROTEIN YBJQ"/>
    <property type="match status" value="1"/>
</dbReference>
<feature type="compositionally biased region" description="Polar residues" evidence="3">
    <location>
        <begin position="163"/>
        <end position="177"/>
    </location>
</feature>
<keyword evidence="5" id="KW-1185">Reference proteome</keyword>
<protein>
    <recommendedName>
        <fullName evidence="2">UPF0145 protein BJ971_001492</fullName>
    </recommendedName>
</protein>
<dbReference type="InterPro" id="IPR002765">
    <property type="entry name" value="UPF0145_YbjQ-like"/>
</dbReference>
<dbReference type="SUPFAM" id="SSF117782">
    <property type="entry name" value="YbjQ-like"/>
    <property type="match status" value="1"/>
</dbReference>
<proteinExistence type="inferred from homology"/>
<feature type="region of interest" description="Disordered" evidence="3">
    <location>
        <begin position="314"/>
        <end position="338"/>
    </location>
</feature>
<reference evidence="4 5" key="1">
    <citation type="submission" date="2020-08" db="EMBL/GenBank/DDBJ databases">
        <title>Sequencing the genomes of 1000 actinobacteria strains.</title>
        <authorList>
            <person name="Klenk H.-P."/>
        </authorList>
    </citation>
    <scope>NUCLEOTIDE SEQUENCE [LARGE SCALE GENOMIC DNA]</scope>
    <source>
        <strain evidence="4 5">DSM 43149</strain>
    </source>
</reference>
<feature type="region of interest" description="Disordered" evidence="3">
    <location>
        <begin position="122"/>
        <end position="181"/>
    </location>
</feature>
<dbReference type="PANTHER" id="PTHR34068:SF2">
    <property type="entry name" value="UPF0145 PROTEIN SCO3412"/>
    <property type="match status" value="1"/>
</dbReference>
<dbReference type="EMBL" id="JACHNH010000001">
    <property type="protein sequence ID" value="MBB4760936.1"/>
    <property type="molecule type" value="Genomic_DNA"/>
</dbReference>
<comment type="caution">
    <text evidence="4">The sequence shown here is derived from an EMBL/GenBank/DDBJ whole genome shotgun (WGS) entry which is preliminary data.</text>
</comment>
<dbReference type="RefSeq" id="WP_203709397.1">
    <property type="nucleotide sequence ID" value="NZ_BOMK01000037.1"/>
</dbReference>
<evidence type="ECO:0000256" key="1">
    <source>
        <dbReference type="ARBA" id="ARBA00010751"/>
    </source>
</evidence>
<evidence type="ECO:0000256" key="3">
    <source>
        <dbReference type="SAM" id="MobiDB-lite"/>
    </source>
</evidence>
<dbReference type="Proteomes" id="UP000578112">
    <property type="component" value="Unassembled WGS sequence"/>
</dbReference>
<dbReference type="Gene3D" id="3.30.110.70">
    <property type="entry name" value="Hypothetical protein apc22750. Chain B"/>
    <property type="match status" value="1"/>
</dbReference>
<evidence type="ECO:0000313" key="5">
    <source>
        <dbReference type="Proteomes" id="UP000578112"/>
    </source>
</evidence>
<dbReference type="AlphaFoldDB" id="A0A7W7HUB8"/>